<evidence type="ECO:0000256" key="1">
    <source>
        <dbReference type="ARBA" id="ARBA00001936"/>
    </source>
</evidence>
<comment type="similarity">
    <text evidence="9">Belongs to the PP2C family.</text>
</comment>
<dbReference type="GO" id="GO:0046872">
    <property type="term" value="F:metal ion binding"/>
    <property type="evidence" value="ECO:0007669"/>
    <property type="project" value="UniProtKB-KW"/>
</dbReference>
<dbReference type="FunFam" id="3.60.40.10:FF:000041">
    <property type="entry name" value="Protein phosphatase 2C 51"/>
    <property type="match status" value="1"/>
</dbReference>
<comment type="cofactor">
    <cofactor evidence="2">
        <name>Mg(2+)</name>
        <dbReference type="ChEBI" id="CHEBI:18420"/>
    </cofactor>
</comment>
<keyword evidence="7 9" id="KW-0904">Protein phosphatase</keyword>
<dbReference type="SMART" id="SM00332">
    <property type="entry name" value="PP2Cc"/>
    <property type="match status" value="1"/>
</dbReference>
<dbReference type="InterPro" id="IPR001932">
    <property type="entry name" value="PPM-type_phosphatase-like_dom"/>
</dbReference>
<evidence type="ECO:0000256" key="5">
    <source>
        <dbReference type="ARBA" id="ARBA00022801"/>
    </source>
</evidence>
<feature type="compositionally biased region" description="Low complexity" evidence="10">
    <location>
        <begin position="11"/>
        <end position="37"/>
    </location>
</feature>
<accession>A0AAW1KAT3</accession>
<evidence type="ECO:0000313" key="12">
    <source>
        <dbReference type="EMBL" id="KAK9715414.1"/>
    </source>
</evidence>
<evidence type="ECO:0000256" key="8">
    <source>
        <dbReference type="ARBA" id="ARBA00023211"/>
    </source>
</evidence>
<dbReference type="Proteomes" id="UP001443914">
    <property type="component" value="Unassembled WGS sequence"/>
</dbReference>
<dbReference type="InterPro" id="IPR000222">
    <property type="entry name" value="PP2C_BS"/>
</dbReference>
<dbReference type="AlphaFoldDB" id="A0AAW1KAT3"/>
<comment type="cofactor">
    <cofactor evidence="1">
        <name>Mn(2+)</name>
        <dbReference type="ChEBI" id="CHEBI:29035"/>
    </cofactor>
</comment>
<keyword evidence="6" id="KW-0460">Magnesium</keyword>
<keyword evidence="5 9" id="KW-0378">Hydrolase</keyword>
<dbReference type="GO" id="GO:0004722">
    <property type="term" value="F:protein serine/threonine phosphatase activity"/>
    <property type="evidence" value="ECO:0007669"/>
    <property type="project" value="UniProtKB-EC"/>
</dbReference>
<comment type="caution">
    <text evidence="12">The sequence shown here is derived from an EMBL/GenBank/DDBJ whole genome shotgun (WGS) entry which is preliminary data.</text>
</comment>
<proteinExistence type="inferred from homology"/>
<evidence type="ECO:0000256" key="7">
    <source>
        <dbReference type="ARBA" id="ARBA00022912"/>
    </source>
</evidence>
<evidence type="ECO:0000259" key="11">
    <source>
        <dbReference type="PROSITE" id="PS51746"/>
    </source>
</evidence>
<evidence type="ECO:0000256" key="4">
    <source>
        <dbReference type="ARBA" id="ARBA00022723"/>
    </source>
</evidence>
<dbReference type="InterPro" id="IPR036457">
    <property type="entry name" value="PPM-type-like_dom_sf"/>
</dbReference>
<reference evidence="12" key="1">
    <citation type="submission" date="2024-03" db="EMBL/GenBank/DDBJ databases">
        <title>WGS assembly of Saponaria officinalis var. Norfolk2.</title>
        <authorList>
            <person name="Jenkins J."/>
            <person name="Shu S."/>
            <person name="Grimwood J."/>
            <person name="Barry K."/>
            <person name="Goodstein D."/>
            <person name="Schmutz J."/>
            <person name="Leebens-Mack J."/>
            <person name="Osbourn A."/>
        </authorList>
    </citation>
    <scope>NUCLEOTIDE SEQUENCE [LARGE SCALE GENOMIC DNA]</scope>
    <source>
        <strain evidence="12">JIC</strain>
    </source>
</reference>
<dbReference type="SUPFAM" id="SSF81606">
    <property type="entry name" value="PP2C-like"/>
    <property type="match status" value="1"/>
</dbReference>
<dbReference type="Pfam" id="PF00481">
    <property type="entry name" value="PP2C"/>
    <property type="match status" value="1"/>
</dbReference>
<dbReference type="EMBL" id="JBDFQZ010000006">
    <property type="protein sequence ID" value="KAK9715414.1"/>
    <property type="molecule type" value="Genomic_DNA"/>
</dbReference>
<evidence type="ECO:0000256" key="9">
    <source>
        <dbReference type="RuleBase" id="RU003465"/>
    </source>
</evidence>
<evidence type="ECO:0000313" key="13">
    <source>
        <dbReference type="Proteomes" id="UP001443914"/>
    </source>
</evidence>
<dbReference type="Gene3D" id="3.60.40.10">
    <property type="entry name" value="PPM-type phosphatase domain"/>
    <property type="match status" value="1"/>
</dbReference>
<evidence type="ECO:0000256" key="3">
    <source>
        <dbReference type="ARBA" id="ARBA00013081"/>
    </source>
</evidence>
<evidence type="ECO:0000256" key="2">
    <source>
        <dbReference type="ARBA" id="ARBA00001946"/>
    </source>
</evidence>
<feature type="domain" description="PPM-type phosphatase" evidence="11">
    <location>
        <begin position="67"/>
        <end position="352"/>
    </location>
</feature>
<sequence length="362" mass="38685">MESSDSDDTHAPPSSTSSSTISTLFSSSGESSNSSGDSSGGSGDIAAVAAAELATNRRCVGRQDRVSWGSTTVIGRRSAMEDAVAIVPSFVLDTCCCVGGCTAPGSRSSGDVSGIHFFGVYDGHGGAEVADFCAQRMHEVVAEEWSREGHDSHEWQKRWQDTLCSGFRRADDQVITEAGASEMVGSTAIVAVVSGCQIILSNCGDSRAVLCKRTQTIPLTVDHKPDRVDELARIEGEGGRVISWNGARVLGVLAMSRAIGDRYMSPYIIPVPEITFTTRSEEDECLVLASDGLWDVMSNDEVGEVARRLIRRMRRSTVAGNTSPAQVVADHLTQLAIGRNSSDNISIIVVDLKSRRRHQATQ</sequence>
<dbReference type="CDD" id="cd00143">
    <property type="entry name" value="PP2Cc"/>
    <property type="match status" value="1"/>
</dbReference>
<gene>
    <name evidence="12" type="ORF">RND81_06G163300</name>
</gene>
<dbReference type="InterPro" id="IPR015655">
    <property type="entry name" value="PP2C"/>
</dbReference>
<dbReference type="EC" id="3.1.3.16" evidence="3"/>
<evidence type="ECO:0000256" key="6">
    <source>
        <dbReference type="ARBA" id="ARBA00022842"/>
    </source>
</evidence>
<organism evidence="12 13">
    <name type="scientific">Saponaria officinalis</name>
    <name type="common">Common soapwort</name>
    <name type="synonym">Lychnis saponaria</name>
    <dbReference type="NCBI Taxonomy" id="3572"/>
    <lineage>
        <taxon>Eukaryota</taxon>
        <taxon>Viridiplantae</taxon>
        <taxon>Streptophyta</taxon>
        <taxon>Embryophyta</taxon>
        <taxon>Tracheophyta</taxon>
        <taxon>Spermatophyta</taxon>
        <taxon>Magnoliopsida</taxon>
        <taxon>eudicotyledons</taxon>
        <taxon>Gunneridae</taxon>
        <taxon>Pentapetalae</taxon>
        <taxon>Caryophyllales</taxon>
        <taxon>Caryophyllaceae</taxon>
        <taxon>Caryophylleae</taxon>
        <taxon>Saponaria</taxon>
    </lineage>
</organism>
<evidence type="ECO:0000256" key="10">
    <source>
        <dbReference type="SAM" id="MobiDB-lite"/>
    </source>
</evidence>
<protein>
    <recommendedName>
        <fullName evidence="3">protein-serine/threonine phosphatase</fullName>
        <ecNumber evidence="3">3.1.3.16</ecNumber>
    </recommendedName>
</protein>
<feature type="region of interest" description="Disordered" evidence="10">
    <location>
        <begin position="1"/>
        <end position="42"/>
    </location>
</feature>
<name>A0AAW1KAT3_SAPOF</name>
<dbReference type="PANTHER" id="PTHR47992">
    <property type="entry name" value="PROTEIN PHOSPHATASE"/>
    <property type="match status" value="1"/>
</dbReference>
<dbReference type="PROSITE" id="PS01032">
    <property type="entry name" value="PPM_1"/>
    <property type="match status" value="1"/>
</dbReference>
<dbReference type="PROSITE" id="PS51746">
    <property type="entry name" value="PPM_2"/>
    <property type="match status" value="1"/>
</dbReference>
<keyword evidence="4" id="KW-0479">Metal-binding</keyword>
<keyword evidence="13" id="KW-1185">Reference proteome</keyword>
<keyword evidence="8" id="KW-0464">Manganese</keyword>